<keyword evidence="8 9" id="KW-0012">Acyltransferase</keyword>
<accession>A0A1H3A3M1</accession>
<comment type="subcellular location">
    <subcellularLocation>
        <location evidence="1 9">Cell membrane</location>
        <topology evidence="1 9">Multi-pass membrane protein</topology>
    </subcellularLocation>
</comment>
<evidence type="ECO:0000313" key="11">
    <source>
        <dbReference type="EMBL" id="SDX23814.1"/>
    </source>
</evidence>
<dbReference type="Proteomes" id="UP000199441">
    <property type="component" value="Unassembled WGS sequence"/>
</dbReference>
<dbReference type="RefSeq" id="WP_089947474.1">
    <property type="nucleotide sequence ID" value="NZ_FNOI01000005.1"/>
</dbReference>
<proteinExistence type="inferred from homology"/>
<reference evidence="12" key="1">
    <citation type="submission" date="2016-10" db="EMBL/GenBank/DDBJ databases">
        <authorList>
            <person name="Varghese N."/>
            <person name="Submissions S."/>
        </authorList>
    </citation>
    <scope>NUCLEOTIDE SEQUENCE [LARGE SCALE GENOMIC DNA]</scope>
    <source>
        <strain evidence="12">DSM 26922</strain>
    </source>
</reference>
<comment type="similarity">
    <text evidence="2 9">Belongs to the CN hydrolase family. Apolipoprotein N-acyltransferase subfamily.</text>
</comment>
<dbReference type="Pfam" id="PF20154">
    <property type="entry name" value="LNT_N"/>
    <property type="match status" value="1"/>
</dbReference>
<keyword evidence="3 9" id="KW-1003">Cell membrane</keyword>
<dbReference type="NCBIfam" id="TIGR00546">
    <property type="entry name" value="lnt"/>
    <property type="match status" value="1"/>
</dbReference>
<dbReference type="PANTHER" id="PTHR38686">
    <property type="entry name" value="APOLIPOPROTEIN N-ACYLTRANSFERASE"/>
    <property type="match status" value="1"/>
</dbReference>
<feature type="transmembrane region" description="Helical" evidence="9">
    <location>
        <begin position="186"/>
        <end position="203"/>
    </location>
</feature>
<dbReference type="InterPro" id="IPR036526">
    <property type="entry name" value="C-N_Hydrolase_sf"/>
</dbReference>
<keyword evidence="12" id="KW-1185">Reference proteome</keyword>
<evidence type="ECO:0000256" key="5">
    <source>
        <dbReference type="ARBA" id="ARBA00022692"/>
    </source>
</evidence>
<feature type="transmembrane region" description="Helical" evidence="9">
    <location>
        <begin position="37"/>
        <end position="55"/>
    </location>
</feature>
<dbReference type="STRING" id="670155.SAMN04488001_2711"/>
<sequence length="503" mass="54530">MIKRAFRPAARPSWSRLALAFGAGALGALGQAPWSLWPLALCGFAALIWLYRHTLSAPKAAWIGWAGGAGYFALALFWLVEPFLVDIARHGWMAPFALFFMAGGLALLWAVAFGVARRLGGIIALVALWTVMEMLRSVLFTGFPWATIGHIWSDHAVLQLAAVAGTPLLTFVTLVIAAGPSARKPYVGLAISLVVLAAAWGFGAQRLASHETQNTGKTVRLIQPNAAQHLKWQSEHIGEFLQRAVNLTAAPTDTAPDLIVWPETSVPYPLNDAPQVLEAITRAAGGQPVIVGGNDRVEDGWRNTLALLGPEGQREQVYHKYHLVPFGEYIPFGEALSQLGIRGLASRDGGGFSKGPGPKLIDLPGIGPALPLICYELIFPRRLRGLPRSNVILQITNDAWFGNISGPYQHLAQARLRAVEQGLPLVRAANTGISAVIDPWGRVTAETQLNVAAYLDAALPKPAAPTLYAQFYDWPMRVLLGLLLVWRIAARRRLSIDRVPPQE</sequence>
<dbReference type="GO" id="GO:0016410">
    <property type="term" value="F:N-acyltransferase activity"/>
    <property type="evidence" value="ECO:0007669"/>
    <property type="project" value="UniProtKB-UniRule"/>
</dbReference>
<keyword evidence="11" id="KW-0449">Lipoprotein</keyword>
<evidence type="ECO:0000256" key="9">
    <source>
        <dbReference type="HAMAP-Rule" id="MF_01148"/>
    </source>
</evidence>
<protein>
    <recommendedName>
        <fullName evidence="9">Apolipoprotein N-acyltransferase</fullName>
        <shortName evidence="9">ALP N-acyltransferase</shortName>
        <ecNumber evidence="9">2.3.1.269</ecNumber>
    </recommendedName>
</protein>
<evidence type="ECO:0000256" key="4">
    <source>
        <dbReference type="ARBA" id="ARBA00022679"/>
    </source>
</evidence>
<feature type="transmembrane region" description="Helical" evidence="9">
    <location>
        <begin position="62"/>
        <end position="80"/>
    </location>
</feature>
<evidence type="ECO:0000256" key="3">
    <source>
        <dbReference type="ARBA" id="ARBA00022475"/>
    </source>
</evidence>
<feature type="transmembrane region" description="Helical" evidence="9">
    <location>
        <begin position="122"/>
        <end position="145"/>
    </location>
</feature>
<dbReference type="EC" id="2.3.1.269" evidence="9"/>
<evidence type="ECO:0000256" key="1">
    <source>
        <dbReference type="ARBA" id="ARBA00004651"/>
    </source>
</evidence>
<evidence type="ECO:0000256" key="8">
    <source>
        <dbReference type="ARBA" id="ARBA00023315"/>
    </source>
</evidence>
<gene>
    <name evidence="9" type="primary">lnt</name>
    <name evidence="11" type="ORF">SAMN04488001_2711</name>
</gene>
<dbReference type="Gene3D" id="3.60.110.10">
    <property type="entry name" value="Carbon-nitrogen hydrolase"/>
    <property type="match status" value="1"/>
</dbReference>
<feature type="transmembrane region" description="Helical" evidence="9">
    <location>
        <begin position="157"/>
        <end position="179"/>
    </location>
</feature>
<dbReference type="GO" id="GO:0042158">
    <property type="term" value="P:lipoprotein biosynthetic process"/>
    <property type="evidence" value="ECO:0007669"/>
    <property type="project" value="UniProtKB-UniRule"/>
</dbReference>
<comment type="pathway">
    <text evidence="9">Protein modification; lipoprotein biosynthesis (N-acyl transfer).</text>
</comment>
<feature type="transmembrane region" description="Helical" evidence="9">
    <location>
        <begin position="92"/>
        <end position="115"/>
    </location>
</feature>
<dbReference type="AlphaFoldDB" id="A0A1H3A3M1"/>
<evidence type="ECO:0000259" key="10">
    <source>
        <dbReference type="PROSITE" id="PS50263"/>
    </source>
</evidence>
<name>A0A1H3A3M1_9RHOB</name>
<keyword evidence="7 9" id="KW-0472">Membrane</keyword>
<evidence type="ECO:0000256" key="7">
    <source>
        <dbReference type="ARBA" id="ARBA00023136"/>
    </source>
</evidence>
<evidence type="ECO:0000313" key="12">
    <source>
        <dbReference type="Proteomes" id="UP000199441"/>
    </source>
</evidence>
<dbReference type="HAMAP" id="MF_01148">
    <property type="entry name" value="Lnt"/>
    <property type="match status" value="1"/>
</dbReference>
<keyword evidence="5 9" id="KW-0812">Transmembrane</keyword>
<dbReference type="UniPathway" id="UPA00666"/>
<dbReference type="PROSITE" id="PS50263">
    <property type="entry name" value="CN_HYDROLASE"/>
    <property type="match status" value="1"/>
</dbReference>
<evidence type="ECO:0000256" key="2">
    <source>
        <dbReference type="ARBA" id="ARBA00010065"/>
    </source>
</evidence>
<keyword evidence="4 9" id="KW-0808">Transferase</keyword>
<dbReference type="PANTHER" id="PTHR38686:SF1">
    <property type="entry name" value="APOLIPOPROTEIN N-ACYLTRANSFERASE"/>
    <property type="match status" value="1"/>
</dbReference>
<organism evidence="11 12">
    <name type="scientific">Litoreibacter albidus</name>
    <dbReference type="NCBI Taxonomy" id="670155"/>
    <lineage>
        <taxon>Bacteria</taxon>
        <taxon>Pseudomonadati</taxon>
        <taxon>Pseudomonadota</taxon>
        <taxon>Alphaproteobacteria</taxon>
        <taxon>Rhodobacterales</taxon>
        <taxon>Roseobacteraceae</taxon>
        <taxon>Litoreibacter</taxon>
    </lineage>
</organism>
<feature type="domain" description="CN hydrolase" evidence="10">
    <location>
        <begin position="222"/>
        <end position="461"/>
    </location>
</feature>
<dbReference type="Pfam" id="PF00795">
    <property type="entry name" value="CN_hydrolase"/>
    <property type="match status" value="1"/>
</dbReference>
<dbReference type="OrthoDB" id="9804277at2"/>
<dbReference type="InterPro" id="IPR004563">
    <property type="entry name" value="Apolipo_AcylTrfase"/>
</dbReference>
<evidence type="ECO:0000256" key="6">
    <source>
        <dbReference type="ARBA" id="ARBA00022989"/>
    </source>
</evidence>
<dbReference type="CDD" id="cd07571">
    <property type="entry name" value="ALP_N-acyl_transferase"/>
    <property type="match status" value="1"/>
</dbReference>
<dbReference type="InterPro" id="IPR003010">
    <property type="entry name" value="C-N_Hydrolase"/>
</dbReference>
<dbReference type="GO" id="GO:0005886">
    <property type="term" value="C:plasma membrane"/>
    <property type="evidence" value="ECO:0007669"/>
    <property type="project" value="UniProtKB-SubCell"/>
</dbReference>
<comment type="function">
    <text evidence="9">Catalyzes the phospholipid dependent N-acylation of the N-terminal cysteine of apolipoprotein, the last step in lipoprotein maturation.</text>
</comment>
<comment type="catalytic activity">
    <reaction evidence="9">
        <text>N-terminal S-1,2-diacyl-sn-glyceryl-L-cysteinyl-[lipoprotein] + a glycerophospholipid = N-acyl-S-1,2-diacyl-sn-glyceryl-L-cysteinyl-[lipoprotein] + a 2-acyl-sn-glycero-3-phospholipid + H(+)</text>
        <dbReference type="Rhea" id="RHEA:48228"/>
        <dbReference type="Rhea" id="RHEA-COMP:14681"/>
        <dbReference type="Rhea" id="RHEA-COMP:14684"/>
        <dbReference type="ChEBI" id="CHEBI:15378"/>
        <dbReference type="ChEBI" id="CHEBI:136912"/>
        <dbReference type="ChEBI" id="CHEBI:140656"/>
        <dbReference type="ChEBI" id="CHEBI:140657"/>
        <dbReference type="ChEBI" id="CHEBI:140660"/>
        <dbReference type="EC" id="2.3.1.269"/>
    </reaction>
</comment>
<dbReference type="SUPFAM" id="SSF56317">
    <property type="entry name" value="Carbon-nitrogen hydrolase"/>
    <property type="match status" value="1"/>
</dbReference>
<dbReference type="InterPro" id="IPR045378">
    <property type="entry name" value="LNT_N"/>
</dbReference>
<dbReference type="EMBL" id="FNOI01000005">
    <property type="protein sequence ID" value="SDX23814.1"/>
    <property type="molecule type" value="Genomic_DNA"/>
</dbReference>
<keyword evidence="6 9" id="KW-1133">Transmembrane helix</keyword>